<dbReference type="SUPFAM" id="SSF55729">
    <property type="entry name" value="Acyl-CoA N-acyltransferases (Nat)"/>
    <property type="match status" value="1"/>
</dbReference>
<dbReference type="PROSITE" id="PS51186">
    <property type="entry name" value="GNAT"/>
    <property type="match status" value="1"/>
</dbReference>
<dbReference type="PANTHER" id="PTHR43072">
    <property type="entry name" value="N-ACETYLTRANSFERASE"/>
    <property type="match status" value="1"/>
</dbReference>
<accession>A0ABS1I7S8</accession>
<protein>
    <submittedName>
        <fullName evidence="2">GNAT family N-acetyltransferase</fullName>
    </submittedName>
</protein>
<name>A0ABS1I7S8_9PROT</name>
<dbReference type="Pfam" id="PF00583">
    <property type="entry name" value="Acetyltransf_1"/>
    <property type="match status" value="1"/>
</dbReference>
<evidence type="ECO:0000313" key="3">
    <source>
        <dbReference type="Proteomes" id="UP000654452"/>
    </source>
</evidence>
<evidence type="ECO:0000259" key="1">
    <source>
        <dbReference type="PROSITE" id="PS51186"/>
    </source>
</evidence>
<evidence type="ECO:0000313" key="2">
    <source>
        <dbReference type="EMBL" id="MBK4723114.1"/>
    </source>
</evidence>
<dbReference type="InterPro" id="IPR016181">
    <property type="entry name" value="Acyl_CoA_acyltransferase"/>
</dbReference>
<dbReference type="Proteomes" id="UP000654452">
    <property type="component" value="Unassembled WGS sequence"/>
</dbReference>
<dbReference type="Gene3D" id="3.40.630.30">
    <property type="match status" value="1"/>
</dbReference>
<reference evidence="2 3" key="1">
    <citation type="submission" date="2021-01" db="EMBL/GenBank/DDBJ databases">
        <title>Azospirillum sp. YIM DDC1 draft genome.</title>
        <authorList>
            <person name="Wang Y.-X."/>
        </authorList>
    </citation>
    <scope>NUCLEOTIDE SEQUENCE [LARGE SCALE GENOMIC DNA]</scope>
    <source>
        <strain evidence="2 3">YIM DDC1</strain>
    </source>
</reference>
<organism evidence="2 3">
    <name type="scientific">Azospirillum aestuarii</name>
    <dbReference type="NCBI Taxonomy" id="2802052"/>
    <lineage>
        <taxon>Bacteria</taxon>
        <taxon>Pseudomonadati</taxon>
        <taxon>Pseudomonadota</taxon>
        <taxon>Alphaproteobacteria</taxon>
        <taxon>Rhodospirillales</taxon>
        <taxon>Azospirillaceae</taxon>
        <taxon>Azospirillum</taxon>
    </lineage>
</organism>
<dbReference type="InterPro" id="IPR000182">
    <property type="entry name" value="GNAT_dom"/>
</dbReference>
<feature type="domain" description="N-acetyltransferase" evidence="1">
    <location>
        <begin position="119"/>
        <end position="275"/>
    </location>
</feature>
<proteinExistence type="predicted"/>
<sequence length="287" mass="30791">MTAFPEGFLDGVGGMVTGWAWLPADPARRLRVEVRFAPAEGDFHGGDHPEVALPVEAVAGQPRADLAATGKGDGCYGFTVPVPALFAGREHRVNVRLPDFPEARLLGTPRTAIVVLAPVILRTLEPNREDVDRLCGFLAEAVRLNGGTAATAVPDAAKIHGWAAASDRCWLVAERRGRIVGQCRVGPEWPVEPGTAALALGIELHPDVRGFGLGRELMMAAYRWAAGRCARMELAVLPHNARALRLYRALGYADLGPVPFPGTGEIHRRMAIPLPPYRPFGGVTLLV</sequence>
<comment type="caution">
    <text evidence="2">The sequence shown here is derived from an EMBL/GenBank/DDBJ whole genome shotgun (WGS) entry which is preliminary data.</text>
</comment>
<keyword evidence="3" id="KW-1185">Reference proteome</keyword>
<dbReference type="RefSeq" id="WP_200487533.1">
    <property type="nucleotide sequence ID" value="NZ_JAEPIV010000040.1"/>
</dbReference>
<gene>
    <name evidence="2" type="ORF">JJL56_30120</name>
</gene>
<dbReference type="PANTHER" id="PTHR43072:SF60">
    <property type="entry name" value="L-2,4-DIAMINOBUTYRIC ACID ACETYLTRANSFERASE"/>
    <property type="match status" value="1"/>
</dbReference>
<dbReference type="EMBL" id="JAEPIV010000040">
    <property type="protein sequence ID" value="MBK4723114.1"/>
    <property type="molecule type" value="Genomic_DNA"/>
</dbReference>
<dbReference type="CDD" id="cd04301">
    <property type="entry name" value="NAT_SF"/>
    <property type="match status" value="1"/>
</dbReference>